<dbReference type="SUPFAM" id="SSF69065">
    <property type="entry name" value="RNase III domain-like"/>
    <property type="match status" value="1"/>
</dbReference>
<dbReference type="RefSeq" id="XP_020436694.1">
    <property type="nucleotide sequence ID" value="XM_020572577.1"/>
</dbReference>
<dbReference type="InParanoid" id="D3AZV7"/>
<gene>
    <name evidence="1" type="ORF">PPL_01571</name>
</gene>
<protein>
    <submittedName>
        <fullName evidence="1">Uncharacterized protein</fullName>
    </submittedName>
</protein>
<dbReference type="InterPro" id="IPR036389">
    <property type="entry name" value="RNase_III_sf"/>
</dbReference>
<dbReference type="AlphaFoldDB" id="D3AZV7"/>
<dbReference type="GeneID" id="31357100"/>
<sequence>MDMDITLSDYEYEIYVIKKYIHKFIKDKIIVSALYPKSDDFENKECFGDKILGYRVVEMVTTEYDFVPKPGTTSRILDSSVANETLSQLYSRLEIEPYITGPAFSNYKKKADVVEVIICELKRSKDEVAMKVLELLILLLIQHGMFYYMSDEIWRAQCSNRDTMSAIVKYLNSQVPQVRHATCLSGEVVLKVSKYDYN</sequence>
<organism evidence="1 2">
    <name type="scientific">Heterostelium pallidum (strain ATCC 26659 / Pp 5 / PN500)</name>
    <name type="common">Cellular slime mold</name>
    <name type="synonym">Polysphondylium pallidum</name>
    <dbReference type="NCBI Taxonomy" id="670386"/>
    <lineage>
        <taxon>Eukaryota</taxon>
        <taxon>Amoebozoa</taxon>
        <taxon>Evosea</taxon>
        <taxon>Eumycetozoa</taxon>
        <taxon>Dictyostelia</taxon>
        <taxon>Acytosteliales</taxon>
        <taxon>Acytosteliaceae</taxon>
        <taxon>Heterostelium</taxon>
    </lineage>
</organism>
<accession>D3AZV7</accession>
<name>D3AZV7_HETP5</name>
<evidence type="ECO:0000313" key="2">
    <source>
        <dbReference type="Proteomes" id="UP000001396"/>
    </source>
</evidence>
<reference evidence="1 2" key="1">
    <citation type="journal article" date="2011" name="Genome Res.">
        <title>Phylogeny-wide analysis of social amoeba genomes highlights ancient origins for complex intercellular communication.</title>
        <authorList>
            <person name="Heidel A.J."/>
            <person name="Lawal H.M."/>
            <person name="Felder M."/>
            <person name="Schilde C."/>
            <person name="Helps N.R."/>
            <person name="Tunggal B."/>
            <person name="Rivero F."/>
            <person name="John U."/>
            <person name="Schleicher M."/>
            <person name="Eichinger L."/>
            <person name="Platzer M."/>
            <person name="Noegel A.A."/>
            <person name="Schaap P."/>
            <person name="Gloeckner G."/>
        </authorList>
    </citation>
    <scope>NUCLEOTIDE SEQUENCE [LARGE SCALE GENOMIC DNA]</scope>
    <source>
        <strain evidence="2">ATCC 26659 / Pp 5 / PN500</strain>
    </source>
</reference>
<keyword evidence="2" id="KW-1185">Reference proteome</keyword>
<evidence type="ECO:0000313" key="1">
    <source>
        <dbReference type="EMBL" id="EFA84581.1"/>
    </source>
</evidence>
<dbReference type="GO" id="GO:0006396">
    <property type="term" value="P:RNA processing"/>
    <property type="evidence" value="ECO:0007669"/>
    <property type="project" value="InterPro"/>
</dbReference>
<dbReference type="Proteomes" id="UP000001396">
    <property type="component" value="Unassembled WGS sequence"/>
</dbReference>
<proteinExistence type="predicted"/>
<dbReference type="Gene3D" id="1.10.1520.10">
    <property type="entry name" value="Ribonuclease III domain"/>
    <property type="match status" value="1"/>
</dbReference>
<dbReference type="EMBL" id="ADBJ01000008">
    <property type="protein sequence ID" value="EFA84581.1"/>
    <property type="molecule type" value="Genomic_DNA"/>
</dbReference>
<comment type="caution">
    <text evidence="1">The sequence shown here is derived from an EMBL/GenBank/DDBJ whole genome shotgun (WGS) entry which is preliminary data.</text>
</comment>
<dbReference type="GO" id="GO:0004525">
    <property type="term" value="F:ribonuclease III activity"/>
    <property type="evidence" value="ECO:0007669"/>
    <property type="project" value="InterPro"/>
</dbReference>